<name>A0A1S1HNN0_PROST</name>
<accession>A0A1S1HNN0</accession>
<reference evidence="1 2" key="1">
    <citation type="submission" date="2016-03" db="EMBL/GenBank/DDBJ databases">
        <title>Genome sequence of Providencia stuartii strain, isolated from the salivary glands of larval Lucilia sericata.</title>
        <authorList>
            <person name="Yuan Y."/>
            <person name="Zhang Y."/>
            <person name="Fu S."/>
            <person name="Crippen T.L."/>
            <person name="Visi D."/>
            <person name="Benbow M.E."/>
            <person name="Allen M."/>
            <person name="Tomberlin J.K."/>
            <person name="Sze S.-H."/>
            <person name="Tarone A.M."/>
        </authorList>
    </citation>
    <scope>NUCLEOTIDE SEQUENCE [LARGE SCALE GENOMIC DNA]</scope>
    <source>
        <strain evidence="1 2">Crippen</strain>
    </source>
</reference>
<dbReference type="AlphaFoldDB" id="A0A1S1HNN0"/>
<keyword evidence="2" id="KW-1185">Reference proteome</keyword>
<gene>
    <name evidence="1" type="ORF">A3Q29_08755</name>
</gene>
<dbReference type="EMBL" id="LVIE01000201">
    <property type="protein sequence ID" value="OHT23006.1"/>
    <property type="molecule type" value="Genomic_DNA"/>
</dbReference>
<evidence type="ECO:0000313" key="2">
    <source>
        <dbReference type="Proteomes" id="UP000179588"/>
    </source>
</evidence>
<evidence type="ECO:0000313" key="1">
    <source>
        <dbReference type="EMBL" id="OHT23006.1"/>
    </source>
</evidence>
<protein>
    <submittedName>
        <fullName evidence="1">Uncharacterized protein</fullName>
    </submittedName>
</protein>
<comment type="caution">
    <text evidence="1">The sequence shown here is derived from an EMBL/GenBank/DDBJ whole genome shotgun (WGS) entry which is preliminary data.</text>
</comment>
<sequence>MAKHFKFKEGYLNGITAKIVSEKAAKLLKNTIVTRFNVVGKTFTRHFDDTIVTCFGPKPDGSCVLRIQGKPNGAERRVTGHIEINLKSEHELQKVLTSDLFYDGLASLKMAQFVGYLGEQHVVNEIKKGTLFDKLFMKTRYGKAPLANKSSRLDKDGNELNPLLGKRFVPEQTLVLQNAKGQGIDLICKIEPPPPEWVTFEIKTTMKDKFGPNATPTSGKPSEIQNNFLYNIKLHSKTAMESFRYGNNDYNLSKEQFKLLKQIENQSNKKNIVGYKLTVAIDDSFNVGGNNKYPSFYYLEELGK</sequence>
<proteinExistence type="predicted"/>
<organism evidence="1 2">
    <name type="scientific">Providencia stuartii</name>
    <dbReference type="NCBI Taxonomy" id="588"/>
    <lineage>
        <taxon>Bacteria</taxon>
        <taxon>Pseudomonadati</taxon>
        <taxon>Pseudomonadota</taxon>
        <taxon>Gammaproteobacteria</taxon>
        <taxon>Enterobacterales</taxon>
        <taxon>Morganellaceae</taxon>
        <taxon>Providencia</taxon>
    </lineage>
</organism>
<dbReference type="Proteomes" id="UP000179588">
    <property type="component" value="Unassembled WGS sequence"/>
</dbReference>
<dbReference type="RefSeq" id="WP_070929512.1">
    <property type="nucleotide sequence ID" value="NZ_VAUE01000024.1"/>
</dbReference>